<feature type="transmembrane region" description="Helical" evidence="3">
    <location>
        <begin position="720"/>
        <end position="743"/>
    </location>
</feature>
<evidence type="ECO:0000313" key="5">
    <source>
        <dbReference type="EMBL" id="KAJ8602858.1"/>
    </source>
</evidence>
<evidence type="ECO:0000256" key="1">
    <source>
        <dbReference type="ARBA" id="ARBA00006432"/>
    </source>
</evidence>
<feature type="domain" description="AMP-dependent synthetase/ligase" evidence="4">
    <location>
        <begin position="24"/>
        <end position="366"/>
    </location>
</feature>
<accession>A0AAD7XLP6</accession>
<dbReference type="GO" id="GO:0031956">
    <property type="term" value="F:medium-chain fatty acid-CoA ligase activity"/>
    <property type="evidence" value="ECO:0007669"/>
    <property type="project" value="TreeGrafter"/>
</dbReference>
<comment type="caution">
    <text evidence="5">The sequence shown here is derived from an EMBL/GenBank/DDBJ whole genome shotgun (WGS) entry which is preliminary data.</text>
</comment>
<evidence type="ECO:0000256" key="2">
    <source>
        <dbReference type="SAM" id="MobiDB-lite"/>
    </source>
</evidence>
<reference evidence="5" key="1">
    <citation type="submission" date="2023-01" db="EMBL/GenBank/DDBJ databases">
        <title>Metagenome sequencing of chrysophaentin producing Chrysophaeum taylorii.</title>
        <authorList>
            <person name="Davison J."/>
            <person name="Bewley C."/>
        </authorList>
    </citation>
    <scope>NUCLEOTIDE SEQUENCE</scope>
    <source>
        <strain evidence="5">NIES-1699</strain>
    </source>
</reference>
<keyword evidence="3" id="KW-0472">Membrane</keyword>
<keyword evidence="3" id="KW-1133">Transmembrane helix</keyword>
<feature type="transmembrane region" description="Helical" evidence="3">
    <location>
        <begin position="1006"/>
        <end position="1039"/>
    </location>
</feature>
<feature type="transmembrane region" description="Helical" evidence="3">
    <location>
        <begin position="882"/>
        <end position="904"/>
    </location>
</feature>
<dbReference type="SUPFAM" id="SSF56801">
    <property type="entry name" value="Acetyl-CoA synthetase-like"/>
    <property type="match status" value="1"/>
</dbReference>
<keyword evidence="3" id="KW-0812">Transmembrane</keyword>
<sequence>MMPSSSFASALRSAIEADGSQDFATVWNWGVEQRLSFGDLGAAVASGAERLGELHVKAGDRIALLAKGVLDFYVCVLSLQARRATPVALNWRQSPENLRGMIRDAGASVVAVGAPFYGLAEELGATRMVALDGGNPNIERWSWSLSPGSSALVAATRASRRSDEAMVFFTSGSTSRPKPVLHTNETLLWTAENFVFPPNTKTTLCFMPNFHVLMCFQNFLLPLARRVGVSIHGGDDPITSRLLLAACADLRPSTIDTVPFIMADWSTMSAAELAPLAACRAVRSGGAPLNQAVAERLVAAGVRVQTHYGQTEAPGMQLLTVPGAAPSELAIFYPPVSVVEIKLDGNGGQEGELLIRGCRGSSPGYLRDGSLLANSSRTGADGWHRTGDVFRRVKTKAGAAGIEHVMRSDDVILLNTGEMFNPVPMEAAITRFATLRDIPVGRVVVLGQERPAPFLVVEPLDEGRLFAVEELWPAIESANLAEVEYARIRSPGYVLILDKTVKLPRSAKGNVVRPRAENVCATRLDELATLADERLADGLDWDALEAKAAAAGFSSVDAYLAEHKEEAVVGIDSLGIATILKRGQREADRIGDNIKAWTVTAIVMSHWYQVLFFKGSPAGTLESFTDASANTPFAAVSYGVQATITAFTLVDGWNAQGMLPVMIPLLWSVGYSDSVRDGLPRRRVALGKREITLLLLILLYKCFVMPYTLYVYDKVSWKPAFFSCPSPGSVVWFVYALFWYRILLRGVQLVVDPPASKIVLVALCLAWLFAYVEGGRGGTFCNFCTIRAPILPRHLNAFFSFLVDPDTYLVPRHALNSNDLTFQLVRIGDQNWLAVGAASSVNLGRGFLWMDSKILSLAAPYVLGYFFGDKILAFIRKRTPFALLDVVLCYGGSALWFIILASWASHRRDWGIPNNVHRLHTHSEDDDNWVDHLSSLIWHHTNQEHADVFQEWNPVWARPFYLMVCWSFQYTIGFFVIAACVSAPFRMNRCGNAALGKYFSTYMFPWYYNAVGYVAALAGRKCGAANILVKIFQVCWLIFGPLAFVYIWGPIATALVVSFPKFMFWFFDTLWRANPKLTLEDIVNWCLYDGPKGMKDFCDQYASEIVRDLKALREWLAAWTTNPRENLAPVADPLDALRGHLQDAYCAISTHFRTTASGPLAIPLLKTHTAVSPRDPDYYGSTAPIQDPDYYYDGSTTPILDKSQPYEP</sequence>
<feature type="transmembrane region" description="Helical" evidence="3">
    <location>
        <begin position="755"/>
        <end position="772"/>
    </location>
</feature>
<dbReference type="EMBL" id="JAQMWT010000365">
    <property type="protein sequence ID" value="KAJ8602858.1"/>
    <property type="molecule type" value="Genomic_DNA"/>
</dbReference>
<dbReference type="Pfam" id="PF23562">
    <property type="entry name" value="AMP-binding_C_3"/>
    <property type="match status" value="1"/>
</dbReference>
<name>A0AAD7XLP6_9STRA</name>
<feature type="transmembrane region" description="Helical" evidence="3">
    <location>
        <begin position="960"/>
        <end position="985"/>
    </location>
</feature>
<keyword evidence="6" id="KW-1185">Reference proteome</keyword>
<dbReference type="InterPro" id="IPR000873">
    <property type="entry name" value="AMP-dep_synth/lig_dom"/>
</dbReference>
<dbReference type="InterPro" id="IPR042099">
    <property type="entry name" value="ANL_N_sf"/>
</dbReference>
<evidence type="ECO:0000256" key="3">
    <source>
        <dbReference type="SAM" id="Phobius"/>
    </source>
</evidence>
<dbReference type="PANTHER" id="PTHR43201:SF8">
    <property type="entry name" value="ACYL-COA SYNTHETASE FAMILY MEMBER 3"/>
    <property type="match status" value="1"/>
</dbReference>
<protein>
    <recommendedName>
        <fullName evidence="4">AMP-dependent synthetase/ligase domain-containing protein</fullName>
    </recommendedName>
</protein>
<dbReference type="GO" id="GO:0006631">
    <property type="term" value="P:fatty acid metabolic process"/>
    <property type="evidence" value="ECO:0007669"/>
    <property type="project" value="TreeGrafter"/>
</dbReference>
<feature type="transmembrane region" description="Helical" evidence="3">
    <location>
        <begin position="691"/>
        <end position="708"/>
    </location>
</feature>
<dbReference type="Proteomes" id="UP001230188">
    <property type="component" value="Unassembled WGS sequence"/>
</dbReference>
<gene>
    <name evidence="5" type="ORF">CTAYLR_008943</name>
</gene>
<proteinExistence type="inferred from homology"/>
<dbReference type="PROSITE" id="PS00455">
    <property type="entry name" value="AMP_BINDING"/>
    <property type="match status" value="1"/>
</dbReference>
<feature type="region of interest" description="Disordered" evidence="2">
    <location>
        <begin position="1176"/>
        <end position="1208"/>
    </location>
</feature>
<organism evidence="5 6">
    <name type="scientific">Chrysophaeum taylorii</name>
    <dbReference type="NCBI Taxonomy" id="2483200"/>
    <lineage>
        <taxon>Eukaryota</taxon>
        <taxon>Sar</taxon>
        <taxon>Stramenopiles</taxon>
        <taxon>Ochrophyta</taxon>
        <taxon>Pelagophyceae</taxon>
        <taxon>Pelagomonadales</taxon>
        <taxon>Pelagomonadaceae</taxon>
        <taxon>Chrysophaeum</taxon>
    </lineage>
</organism>
<evidence type="ECO:0000313" key="6">
    <source>
        <dbReference type="Proteomes" id="UP001230188"/>
    </source>
</evidence>
<dbReference type="PANTHER" id="PTHR43201">
    <property type="entry name" value="ACYL-COA SYNTHETASE"/>
    <property type="match status" value="1"/>
</dbReference>
<feature type="transmembrane region" description="Helical" evidence="3">
    <location>
        <begin position="1045"/>
        <end position="1067"/>
    </location>
</feature>
<dbReference type="Gene3D" id="3.40.50.12780">
    <property type="entry name" value="N-terminal domain of ligase-like"/>
    <property type="match status" value="1"/>
</dbReference>
<dbReference type="InterPro" id="IPR020845">
    <property type="entry name" value="AMP-binding_CS"/>
</dbReference>
<dbReference type="AlphaFoldDB" id="A0AAD7XLP6"/>
<evidence type="ECO:0000259" key="4">
    <source>
        <dbReference type="Pfam" id="PF00501"/>
    </source>
</evidence>
<comment type="similarity">
    <text evidence="1">Belongs to the ATP-dependent AMP-binding enzyme family.</text>
</comment>
<dbReference type="Pfam" id="PF00501">
    <property type="entry name" value="AMP-binding"/>
    <property type="match status" value="1"/>
</dbReference>